<comment type="caution">
    <text evidence="10">The sequence shown here is derived from an EMBL/GenBank/DDBJ whole genome shotgun (WGS) entry which is preliminary data.</text>
</comment>
<dbReference type="InterPro" id="IPR025835">
    <property type="entry name" value="Thiopurine_S-MeTrfase"/>
</dbReference>
<evidence type="ECO:0000256" key="5">
    <source>
        <dbReference type="ARBA" id="ARBA00022490"/>
    </source>
</evidence>
<organism evidence="10 11">
    <name type="scientific">Chelatococcus sambhunathii</name>
    <dbReference type="NCBI Taxonomy" id="363953"/>
    <lineage>
        <taxon>Bacteria</taxon>
        <taxon>Pseudomonadati</taxon>
        <taxon>Pseudomonadota</taxon>
        <taxon>Alphaproteobacteria</taxon>
        <taxon>Hyphomicrobiales</taxon>
        <taxon>Chelatococcaceae</taxon>
        <taxon>Chelatococcus</taxon>
    </lineage>
</organism>
<dbReference type="NCBIfam" id="NF009732">
    <property type="entry name" value="PRK13255.1"/>
    <property type="match status" value="1"/>
</dbReference>
<dbReference type="NCBIfam" id="TIGR03840">
    <property type="entry name" value="TMPT_Se_Te"/>
    <property type="match status" value="1"/>
</dbReference>
<evidence type="ECO:0000256" key="2">
    <source>
        <dbReference type="ARBA" id="ARBA00004496"/>
    </source>
</evidence>
<dbReference type="PANTHER" id="PTHR10259">
    <property type="entry name" value="THIOPURINE S-METHYLTRANSFERASE"/>
    <property type="match status" value="1"/>
</dbReference>
<dbReference type="EMBL" id="JADBEO010000014">
    <property type="protein sequence ID" value="MDR4306678.1"/>
    <property type="molecule type" value="Genomic_DNA"/>
</dbReference>
<protein>
    <recommendedName>
        <fullName evidence="4 9">Thiopurine S-methyltransferase</fullName>
        <ecNumber evidence="4 9">2.1.1.67</ecNumber>
    </recommendedName>
    <alternativeName>
        <fullName evidence="9">Thiopurine methyltransferase</fullName>
    </alternativeName>
</protein>
<dbReference type="Proteomes" id="UP001181622">
    <property type="component" value="Unassembled WGS sequence"/>
</dbReference>
<dbReference type="Gene3D" id="3.40.50.150">
    <property type="entry name" value="Vaccinia Virus protein VP39"/>
    <property type="match status" value="1"/>
</dbReference>
<feature type="binding site" evidence="9">
    <location>
        <position position="123"/>
    </location>
    <ligand>
        <name>S-adenosyl-L-methionine</name>
        <dbReference type="ChEBI" id="CHEBI:59789"/>
    </ligand>
</feature>
<dbReference type="HAMAP" id="MF_00812">
    <property type="entry name" value="Thiopur_methtran"/>
    <property type="match status" value="1"/>
</dbReference>
<comment type="catalytic activity">
    <reaction evidence="1 9">
        <text>S-adenosyl-L-methionine + a thiopurine = S-adenosyl-L-homocysteine + a thiopurine S-methylether.</text>
        <dbReference type="EC" id="2.1.1.67"/>
    </reaction>
</comment>
<keyword evidence="8 9" id="KW-0949">S-adenosyl-L-methionine</keyword>
<dbReference type="InterPro" id="IPR022474">
    <property type="entry name" value="Thiopur_S-MeTfrase_Se/Te_detox"/>
</dbReference>
<keyword evidence="6 9" id="KW-0489">Methyltransferase</keyword>
<feature type="binding site" evidence="9">
    <location>
        <position position="45"/>
    </location>
    <ligand>
        <name>S-adenosyl-L-methionine</name>
        <dbReference type="ChEBI" id="CHEBI:59789"/>
    </ligand>
</feature>
<evidence type="ECO:0000256" key="1">
    <source>
        <dbReference type="ARBA" id="ARBA00000903"/>
    </source>
</evidence>
<dbReference type="InterPro" id="IPR029063">
    <property type="entry name" value="SAM-dependent_MTases_sf"/>
</dbReference>
<dbReference type="PANTHER" id="PTHR10259:SF11">
    <property type="entry name" value="THIOPURINE S-METHYLTRANSFERASE"/>
    <property type="match status" value="1"/>
</dbReference>
<keyword evidence="7 9" id="KW-0808">Transferase</keyword>
<evidence type="ECO:0000313" key="10">
    <source>
        <dbReference type="EMBL" id="MDR4306678.1"/>
    </source>
</evidence>
<feature type="binding site" evidence="9">
    <location>
        <position position="66"/>
    </location>
    <ligand>
        <name>S-adenosyl-L-methionine</name>
        <dbReference type="ChEBI" id="CHEBI:59789"/>
    </ligand>
</feature>
<evidence type="ECO:0000256" key="4">
    <source>
        <dbReference type="ARBA" id="ARBA00011905"/>
    </source>
</evidence>
<evidence type="ECO:0000256" key="6">
    <source>
        <dbReference type="ARBA" id="ARBA00022603"/>
    </source>
</evidence>
<evidence type="ECO:0000313" key="11">
    <source>
        <dbReference type="Proteomes" id="UP001181622"/>
    </source>
</evidence>
<accession>A0ABU1DEY2</accession>
<dbReference type="GO" id="GO:0032259">
    <property type="term" value="P:methylation"/>
    <property type="evidence" value="ECO:0007669"/>
    <property type="project" value="UniProtKB-KW"/>
</dbReference>
<evidence type="ECO:0000256" key="9">
    <source>
        <dbReference type="HAMAP-Rule" id="MF_00812"/>
    </source>
</evidence>
<gene>
    <name evidence="10" type="primary">tmpT</name>
    <name evidence="9" type="synonym">tpm</name>
    <name evidence="10" type="ORF">IHQ68_08610</name>
</gene>
<comment type="similarity">
    <text evidence="3 9">Belongs to the class I-like SAM-binding methyltransferase superfamily. TPMT family.</text>
</comment>
<reference evidence="10" key="1">
    <citation type="submission" date="2020-10" db="EMBL/GenBank/DDBJ databases">
        <authorList>
            <person name="Abbas A."/>
            <person name="Razzaq R."/>
            <person name="Waqas M."/>
            <person name="Abbas N."/>
            <person name="Nielsen T.K."/>
            <person name="Hansen L.H."/>
            <person name="Hussain S."/>
            <person name="Shahid M."/>
        </authorList>
    </citation>
    <scope>NUCLEOTIDE SEQUENCE</scope>
    <source>
        <strain evidence="10">S14</strain>
    </source>
</reference>
<dbReference type="SUPFAM" id="SSF53335">
    <property type="entry name" value="S-adenosyl-L-methionine-dependent methyltransferases"/>
    <property type="match status" value="1"/>
</dbReference>
<dbReference type="InterPro" id="IPR008854">
    <property type="entry name" value="TPMT"/>
</dbReference>
<dbReference type="PROSITE" id="PS51585">
    <property type="entry name" value="SAM_MT_TPMT"/>
    <property type="match status" value="1"/>
</dbReference>
<evidence type="ECO:0000256" key="3">
    <source>
        <dbReference type="ARBA" id="ARBA00008145"/>
    </source>
</evidence>
<comment type="subcellular location">
    <subcellularLocation>
        <location evidence="2 9">Cytoplasm</location>
    </subcellularLocation>
</comment>
<evidence type="ECO:0000256" key="7">
    <source>
        <dbReference type="ARBA" id="ARBA00022679"/>
    </source>
</evidence>
<sequence length="215" mass="23769">MDETFWRDRWRENRLGWHQPQSHPMLVRRLAALGLEAGSRVFLPLCGKTLDVGWLLGQGFRVAGAELVETAIEQLFAELGVEPEIAQAGASLRYGADGIDIFVGDLFDLTAETLGPVDAVYDRAALVALPAETRRAYAVHLAEITNRAPQLLITFDYDQDRMEGPPFSVTEEEVRALYAGDFEIDLLESAEVEGGLKGLCPATEQAWALRPRRTG</sequence>
<keyword evidence="11" id="KW-1185">Reference proteome</keyword>
<feature type="binding site" evidence="9">
    <location>
        <position position="10"/>
    </location>
    <ligand>
        <name>S-adenosyl-L-methionine</name>
        <dbReference type="ChEBI" id="CHEBI:59789"/>
    </ligand>
</feature>
<keyword evidence="5 9" id="KW-0963">Cytoplasm</keyword>
<dbReference type="GO" id="GO:0008119">
    <property type="term" value="F:thiopurine S-methyltransferase activity"/>
    <property type="evidence" value="ECO:0007669"/>
    <property type="project" value="UniProtKB-EC"/>
</dbReference>
<dbReference type="PIRSF" id="PIRSF023956">
    <property type="entry name" value="Thiopurine_S-methyltransferase"/>
    <property type="match status" value="1"/>
</dbReference>
<name>A0ABU1DEY2_9HYPH</name>
<dbReference type="Pfam" id="PF05724">
    <property type="entry name" value="TPMT"/>
    <property type="match status" value="1"/>
</dbReference>
<evidence type="ECO:0000256" key="8">
    <source>
        <dbReference type="ARBA" id="ARBA00022691"/>
    </source>
</evidence>
<dbReference type="EC" id="2.1.1.67" evidence="4 9"/>
<proteinExistence type="inferred from homology"/>